<dbReference type="PROSITE" id="PS51274">
    <property type="entry name" value="GATASE_COBBQ"/>
    <property type="match status" value="1"/>
</dbReference>
<organism evidence="10">
    <name type="scientific">Candidatus Methanogaster sp. ANME-2c ERB4</name>
    <dbReference type="NCBI Taxonomy" id="2759911"/>
    <lineage>
        <taxon>Archaea</taxon>
        <taxon>Methanobacteriati</taxon>
        <taxon>Methanobacteriota</taxon>
        <taxon>Stenosarchaea group</taxon>
        <taxon>Methanomicrobia</taxon>
        <taxon>Methanosarcinales</taxon>
        <taxon>ANME-2 cluster</taxon>
        <taxon>Candidatus Methanogasteraceae</taxon>
        <taxon>Candidatus Methanogaster</taxon>
    </lineage>
</organism>
<keyword evidence="4 7" id="KW-0169">Cobalamin biosynthesis</keyword>
<feature type="active site" description="Nucleophile" evidence="7">
    <location>
        <position position="331"/>
    </location>
</feature>
<dbReference type="InterPro" id="IPR027417">
    <property type="entry name" value="P-loop_NTPase"/>
</dbReference>
<evidence type="ECO:0000256" key="4">
    <source>
        <dbReference type="ARBA" id="ARBA00022573"/>
    </source>
</evidence>
<dbReference type="HAMAP" id="MF_00028">
    <property type="entry name" value="CobQ"/>
    <property type="match status" value="1"/>
</dbReference>
<comment type="similarity">
    <text evidence="2 7">Belongs to the CobB/CobQ family. CobQ subfamily.</text>
</comment>
<evidence type="ECO:0000256" key="2">
    <source>
        <dbReference type="ARBA" id="ARBA00006205"/>
    </source>
</evidence>
<dbReference type="InterPro" id="IPR033949">
    <property type="entry name" value="CobQ_GATase1"/>
</dbReference>
<comment type="pathway">
    <text evidence="1 7">Cofactor biosynthesis; adenosylcobalamin biosynthesis.</text>
</comment>
<dbReference type="Pfam" id="PF07685">
    <property type="entry name" value="GATase_3"/>
    <property type="match status" value="1"/>
</dbReference>
<keyword evidence="5 7" id="KW-0315">Glutamine amidotransferase</keyword>
<dbReference type="CDD" id="cd01750">
    <property type="entry name" value="GATase1_CobQ"/>
    <property type="match status" value="1"/>
</dbReference>
<dbReference type="InterPro" id="IPR004459">
    <property type="entry name" value="CobQ_synth"/>
</dbReference>
<dbReference type="PANTHER" id="PTHR21343:SF1">
    <property type="entry name" value="COBYRIC ACID SYNTHASE"/>
    <property type="match status" value="1"/>
</dbReference>
<dbReference type="SUPFAM" id="SSF52317">
    <property type="entry name" value="Class I glutamine amidotransferase-like"/>
    <property type="match status" value="1"/>
</dbReference>
<dbReference type="GO" id="GO:0015420">
    <property type="term" value="F:ABC-type vitamin B12 transporter activity"/>
    <property type="evidence" value="ECO:0007669"/>
    <property type="project" value="UniProtKB-UniRule"/>
</dbReference>
<reference evidence="10" key="1">
    <citation type="submission" date="2020-06" db="EMBL/GenBank/DDBJ databases">
        <title>Unique genomic features of the anaerobic methanotrophic archaea.</title>
        <authorList>
            <person name="Chadwick G.L."/>
            <person name="Skennerton C.T."/>
            <person name="Laso-Perez R."/>
            <person name="Leu A.O."/>
            <person name="Speth D.R."/>
            <person name="Yu H."/>
            <person name="Morgan-Lang C."/>
            <person name="Hatzenpichler R."/>
            <person name="Goudeau D."/>
            <person name="Malmstrom R."/>
            <person name="Brazelton W.J."/>
            <person name="Woyke T."/>
            <person name="Hallam S.J."/>
            <person name="Tyson G.W."/>
            <person name="Wegener G."/>
            <person name="Boetius A."/>
            <person name="Orphan V."/>
        </authorList>
    </citation>
    <scope>NUCLEOTIDE SEQUENCE</scope>
</reference>
<evidence type="ECO:0000256" key="1">
    <source>
        <dbReference type="ARBA" id="ARBA00004953"/>
    </source>
</evidence>
<dbReference type="GO" id="GO:0003824">
    <property type="term" value="F:catalytic activity"/>
    <property type="evidence" value="ECO:0007669"/>
    <property type="project" value="InterPro"/>
</dbReference>
<dbReference type="InterPro" id="IPR047045">
    <property type="entry name" value="CobQ_N"/>
</dbReference>
<dbReference type="NCBIfam" id="TIGR00313">
    <property type="entry name" value="cobQ"/>
    <property type="match status" value="1"/>
</dbReference>
<proteinExistence type="inferred from homology"/>
<dbReference type="PANTHER" id="PTHR21343">
    <property type="entry name" value="DETHIOBIOTIN SYNTHETASE"/>
    <property type="match status" value="1"/>
</dbReference>
<feature type="domain" description="CobB/CobQ-like glutamine amidotransferase" evidence="9">
    <location>
        <begin position="254"/>
        <end position="436"/>
    </location>
</feature>
<sequence length="502" mass="54379">MILGTASHVGKSVLVAALCHIFSKDVAVAPFKAQNMSLNSWITEDGGEIGIAQAIQAWAAGIEPTVDMNPVLLKPKGDHISQVVILGKPAYDRRAGDYYESIDEISGVVDDAIKRLEDTYDLIIIEGAGGAAEINLYDRDIVNIGCARSVRPPIILVGDIERGGVFASLYGTLALLPEDIRALVKGFVINKFRGDYSILAPGISEIEEITGLPVFGVLPYADIAIPSEDSVSIPDKMAQHRDHDHDRDQPHPIDIVVIRLPHISNFTDFEPLEAFANVRYIPLDSNLGDPDLIIVPGTKNTTADLREMQAHGMDNQIIDAAGRGTPVIGICGGYQMLGRTITDCGFEDCETKIAGMGLLDVTTTFERYEKQTRQVTKRVTAGGPILETIRGETVDGYEIHTGDTASPHPVFGDDGCIDGSGLVFGTYLHGLFENENIREAIFGHIYTKRGISLEGISFGVATKEEGIREFAEIVEKCVDVSAIRAILWGSPPDHTSIVDRTT</sequence>
<feature type="domain" description="CobQ/CobB/MinD/ParA nucleotide binding" evidence="8">
    <location>
        <begin position="1"/>
        <end position="222"/>
    </location>
</feature>
<dbReference type="InterPro" id="IPR011698">
    <property type="entry name" value="GATase_3"/>
</dbReference>
<evidence type="ECO:0000256" key="7">
    <source>
        <dbReference type="HAMAP-Rule" id="MF_00028"/>
    </source>
</evidence>
<accession>A0A7G9Y1N5</accession>
<evidence type="ECO:0000256" key="3">
    <source>
        <dbReference type="ARBA" id="ARBA00014921"/>
    </source>
</evidence>
<dbReference type="InterPro" id="IPR029062">
    <property type="entry name" value="Class_I_gatase-like"/>
</dbReference>
<dbReference type="GO" id="GO:0009236">
    <property type="term" value="P:cobalamin biosynthetic process"/>
    <property type="evidence" value="ECO:0007669"/>
    <property type="project" value="UniProtKB-UniRule"/>
</dbReference>
<evidence type="ECO:0000259" key="8">
    <source>
        <dbReference type="Pfam" id="PF01656"/>
    </source>
</evidence>
<dbReference type="Pfam" id="PF01656">
    <property type="entry name" value="CbiA"/>
    <property type="match status" value="1"/>
</dbReference>
<dbReference type="Gene3D" id="3.40.50.880">
    <property type="match status" value="1"/>
</dbReference>
<evidence type="ECO:0000256" key="5">
    <source>
        <dbReference type="ARBA" id="ARBA00022962"/>
    </source>
</evidence>
<name>A0A7G9Y1N5_9EURY</name>
<feature type="active site" evidence="7">
    <location>
        <position position="429"/>
    </location>
</feature>
<evidence type="ECO:0000313" key="10">
    <source>
        <dbReference type="EMBL" id="QNO41919.1"/>
    </source>
</evidence>
<evidence type="ECO:0000259" key="9">
    <source>
        <dbReference type="Pfam" id="PF07685"/>
    </source>
</evidence>
<dbReference type="InterPro" id="IPR002586">
    <property type="entry name" value="CobQ/CobB/MinD/ParA_Nub-bd_dom"/>
</dbReference>
<gene>
    <name evidence="7 10" type="primary">cobQ</name>
    <name evidence="10" type="ORF">KBJIOONF_00005</name>
</gene>
<dbReference type="AlphaFoldDB" id="A0A7G9Y1N5"/>
<dbReference type="EMBL" id="MT630685">
    <property type="protein sequence ID" value="QNO41919.1"/>
    <property type="molecule type" value="Genomic_DNA"/>
</dbReference>
<dbReference type="Gene3D" id="3.40.50.300">
    <property type="entry name" value="P-loop containing nucleotide triphosphate hydrolases"/>
    <property type="match status" value="1"/>
</dbReference>
<protein>
    <recommendedName>
        <fullName evidence="3 7">Probable cobyric acid synthase</fullName>
    </recommendedName>
</protein>
<dbReference type="NCBIfam" id="NF001989">
    <property type="entry name" value="PRK00784.1"/>
    <property type="match status" value="1"/>
</dbReference>
<dbReference type="CDD" id="cd05389">
    <property type="entry name" value="CobQ_N"/>
    <property type="match status" value="1"/>
</dbReference>
<dbReference type="SUPFAM" id="SSF52540">
    <property type="entry name" value="P-loop containing nucleoside triphosphate hydrolases"/>
    <property type="match status" value="1"/>
</dbReference>
<evidence type="ECO:0000256" key="6">
    <source>
        <dbReference type="ARBA" id="ARBA00025166"/>
    </source>
</evidence>
<comment type="function">
    <text evidence="6 7">Catalyzes amidations at positions B, D, E, and G on adenosylcobyrinic A,C-diamide. NH(2) groups are provided by glutamine, and one molecule of ATP is hydrogenolyzed for each amidation.</text>
</comment>
<dbReference type="UniPathway" id="UPA00148"/>